<dbReference type="RefSeq" id="XP_004992534.1">
    <property type="nucleotide sequence ID" value="XM_004992477.1"/>
</dbReference>
<keyword evidence="7" id="KW-0472">Membrane</keyword>
<dbReference type="PANTHER" id="PTHR12804">
    <property type="entry name" value="MICROSOMAL SIGNAL PEPTIDASE 23 KD SUBUNIT SPC22/23"/>
    <property type="match status" value="1"/>
</dbReference>
<evidence type="ECO:0000313" key="11">
    <source>
        <dbReference type="Proteomes" id="UP000007799"/>
    </source>
</evidence>
<dbReference type="eggNOG" id="KOG3372">
    <property type="taxonomic scope" value="Eukaryota"/>
</dbReference>
<evidence type="ECO:0000256" key="2">
    <source>
        <dbReference type="ARBA" id="ARBA00009289"/>
    </source>
</evidence>
<dbReference type="GO" id="GO:0006465">
    <property type="term" value="P:signal peptide processing"/>
    <property type="evidence" value="ECO:0007669"/>
    <property type="project" value="InterPro"/>
</dbReference>
<dbReference type="InterPro" id="IPR007653">
    <property type="entry name" value="SPC3"/>
</dbReference>
<comment type="subcellular location">
    <subcellularLocation>
        <location evidence="1">Endoplasmic reticulum membrane</location>
        <topology evidence="1">Single-pass type II membrane protein</topology>
    </subcellularLocation>
</comment>
<evidence type="ECO:0000256" key="9">
    <source>
        <dbReference type="SAM" id="SignalP"/>
    </source>
</evidence>
<evidence type="ECO:0000256" key="8">
    <source>
        <dbReference type="ARBA" id="ARBA00029556"/>
    </source>
</evidence>
<name>F2UE39_SALR5</name>
<dbReference type="PIRSF" id="PIRSF016089">
    <property type="entry name" value="SPC22"/>
    <property type="match status" value="1"/>
</dbReference>
<keyword evidence="6" id="KW-1133">Transmembrane helix</keyword>
<proteinExistence type="inferred from homology"/>
<dbReference type="OrthoDB" id="10261524at2759"/>
<sequence length="173" mass="19588">MHSALTRGNAIFSLGFTCVALATFLCAVTTVFENPSPVVSVNIHNPFVRNQQQYHRWSQRFDRAYFTFDLNAGTCMPVTANVVASCTTVRLRFTGSQAVNQIIVWDKIMRRDIDDPRISLRDMKLKYPFYDDAHGLRGNNITLSLHWNVVPVAGLLPRNSEGHVTIKLDDQYA</sequence>
<dbReference type="Pfam" id="PF04573">
    <property type="entry name" value="SPC22"/>
    <property type="match status" value="1"/>
</dbReference>
<evidence type="ECO:0000256" key="7">
    <source>
        <dbReference type="ARBA" id="ARBA00023136"/>
    </source>
</evidence>
<evidence type="ECO:0000256" key="1">
    <source>
        <dbReference type="ARBA" id="ARBA00004648"/>
    </source>
</evidence>
<keyword evidence="3" id="KW-0812">Transmembrane</keyword>
<dbReference type="STRING" id="946362.F2UE39"/>
<feature type="signal peptide" evidence="9">
    <location>
        <begin position="1"/>
        <end position="22"/>
    </location>
</feature>
<evidence type="ECO:0000256" key="4">
    <source>
        <dbReference type="ARBA" id="ARBA00022824"/>
    </source>
</evidence>
<keyword evidence="9" id="KW-0732">Signal</keyword>
<dbReference type="GO" id="GO:0045047">
    <property type="term" value="P:protein targeting to ER"/>
    <property type="evidence" value="ECO:0007669"/>
    <property type="project" value="TreeGrafter"/>
</dbReference>
<organism evidence="11">
    <name type="scientific">Salpingoeca rosetta (strain ATCC 50818 / BSB-021)</name>
    <dbReference type="NCBI Taxonomy" id="946362"/>
    <lineage>
        <taxon>Eukaryota</taxon>
        <taxon>Choanoflagellata</taxon>
        <taxon>Craspedida</taxon>
        <taxon>Salpingoecidae</taxon>
        <taxon>Salpingoeca</taxon>
    </lineage>
</organism>
<accession>F2UE39</accession>
<dbReference type="KEGG" id="sre:PTSG_07117"/>
<dbReference type="FunCoup" id="F2UE39">
    <property type="interactions" value="844"/>
</dbReference>
<keyword evidence="4" id="KW-0256">Endoplasmic reticulum</keyword>
<evidence type="ECO:0000256" key="3">
    <source>
        <dbReference type="ARBA" id="ARBA00022692"/>
    </source>
</evidence>
<dbReference type="InParanoid" id="F2UE39"/>
<dbReference type="GeneID" id="16073103"/>
<dbReference type="PANTHER" id="PTHR12804:SF0">
    <property type="entry name" value="SIGNAL PEPTIDASE COMPLEX SUBUNIT 3"/>
    <property type="match status" value="1"/>
</dbReference>
<dbReference type="AlphaFoldDB" id="F2UE39"/>
<dbReference type="EMBL" id="GL832970">
    <property type="protein sequence ID" value="EGD74889.1"/>
    <property type="molecule type" value="Genomic_DNA"/>
</dbReference>
<protein>
    <recommendedName>
        <fullName evidence="8">Signal peptidase complex subunit 3</fullName>
    </recommendedName>
</protein>
<comment type="similarity">
    <text evidence="2">Belongs to the SPCS3 family.</text>
</comment>
<keyword evidence="5" id="KW-0735">Signal-anchor</keyword>
<dbReference type="Proteomes" id="UP000007799">
    <property type="component" value="Unassembled WGS sequence"/>
</dbReference>
<evidence type="ECO:0000256" key="5">
    <source>
        <dbReference type="ARBA" id="ARBA00022968"/>
    </source>
</evidence>
<keyword evidence="11" id="KW-1185">Reference proteome</keyword>
<dbReference type="GO" id="GO:0005787">
    <property type="term" value="C:signal peptidase complex"/>
    <property type="evidence" value="ECO:0007669"/>
    <property type="project" value="InterPro"/>
</dbReference>
<dbReference type="OMA" id="FWDDGHG"/>
<evidence type="ECO:0000256" key="6">
    <source>
        <dbReference type="ARBA" id="ARBA00022989"/>
    </source>
</evidence>
<evidence type="ECO:0000313" key="10">
    <source>
        <dbReference type="EMBL" id="EGD74889.1"/>
    </source>
</evidence>
<feature type="chain" id="PRO_5003287579" description="Signal peptidase complex subunit 3" evidence="9">
    <location>
        <begin position="23"/>
        <end position="173"/>
    </location>
</feature>
<reference evidence="10" key="1">
    <citation type="submission" date="2009-08" db="EMBL/GenBank/DDBJ databases">
        <title>Annotation of Salpingoeca rosetta.</title>
        <authorList>
            <consortium name="The Broad Institute Genome Sequencing Platform"/>
            <person name="Russ C."/>
            <person name="Cuomo C."/>
            <person name="Burger G."/>
            <person name="Gray M.W."/>
            <person name="Holland P.W.H."/>
            <person name="King N."/>
            <person name="Lang F.B.F."/>
            <person name="Roger A.J."/>
            <person name="Ruiz-Trillo I."/>
            <person name="Young S.K."/>
            <person name="Zeng Q."/>
            <person name="Gargeya S."/>
            <person name="Alvarado L."/>
            <person name="Berlin A."/>
            <person name="Chapman S.B."/>
            <person name="Chen Z."/>
            <person name="Freedman E."/>
            <person name="Gellesch M."/>
            <person name="Goldberg J."/>
            <person name="Griggs A."/>
            <person name="Gujja S."/>
            <person name="Heilman E."/>
            <person name="Heiman D."/>
            <person name="Howarth C."/>
            <person name="Mehta T."/>
            <person name="Neiman D."/>
            <person name="Pearson M."/>
            <person name="Roberts A."/>
            <person name="Saif S."/>
            <person name="Shea T."/>
            <person name="Shenoy N."/>
            <person name="Sisk P."/>
            <person name="Stolte C."/>
            <person name="Sykes S."/>
            <person name="White J."/>
            <person name="Yandava C."/>
            <person name="Haas B."/>
            <person name="Nusbaum C."/>
            <person name="Birren B."/>
        </authorList>
    </citation>
    <scope>NUCLEOTIDE SEQUENCE [LARGE SCALE GENOMIC DNA]</scope>
    <source>
        <strain evidence="10">ATCC 50818</strain>
    </source>
</reference>
<gene>
    <name evidence="10" type="ORF">PTSG_07117</name>
</gene>